<reference evidence="4" key="1">
    <citation type="submission" date="2017-09" db="EMBL/GenBank/DDBJ databases">
        <title>Depth-based differentiation of microbial function through sediment-hosted aquifers and enrichment of novel symbionts in the deep terrestrial subsurface.</title>
        <authorList>
            <person name="Probst A.J."/>
            <person name="Ladd B."/>
            <person name="Jarett J.K."/>
            <person name="Geller-Mcgrath D.E."/>
            <person name="Sieber C.M.K."/>
            <person name="Emerson J.B."/>
            <person name="Anantharaman K."/>
            <person name="Thomas B.C."/>
            <person name="Malmstrom R."/>
            <person name="Stieglmeier M."/>
            <person name="Klingl A."/>
            <person name="Woyke T."/>
            <person name="Ryan C.M."/>
            <person name="Banfield J.F."/>
        </authorList>
    </citation>
    <scope>NUCLEOTIDE SEQUENCE [LARGE SCALE GENOMIC DNA]</scope>
</reference>
<dbReference type="Proteomes" id="UP000231282">
    <property type="component" value="Unassembled WGS sequence"/>
</dbReference>
<evidence type="ECO:0000313" key="4">
    <source>
        <dbReference type="Proteomes" id="UP000231282"/>
    </source>
</evidence>
<gene>
    <name evidence="3" type="ORF">COT63_00355</name>
</gene>
<dbReference type="GO" id="GO:0004519">
    <property type="term" value="F:endonuclease activity"/>
    <property type="evidence" value="ECO:0007669"/>
    <property type="project" value="UniProtKB-KW"/>
</dbReference>
<dbReference type="PANTHER" id="PTHR34477:SF1">
    <property type="entry name" value="UPF0213 PROTEIN YHBQ"/>
    <property type="match status" value="1"/>
</dbReference>
<dbReference type="Pfam" id="PF01541">
    <property type="entry name" value="GIY-YIG"/>
    <property type="match status" value="1"/>
</dbReference>
<dbReference type="PROSITE" id="PS50164">
    <property type="entry name" value="GIY_YIG"/>
    <property type="match status" value="1"/>
</dbReference>
<dbReference type="PANTHER" id="PTHR34477">
    <property type="entry name" value="UPF0213 PROTEIN YHBQ"/>
    <property type="match status" value="1"/>
</dbReference>
<comment type="similarity">
    <text evidence="1">Belongs to the UPF0213 family.</text>
</comment>
<name>A0A2H0WRR0_9BACT</name>
<proteinExistence type="inferred from homology"/>
<sequence>MYTLYVLKSKTAKRSYVGITNNLKRRFKQHNLGNNFYTKRHLPWELIYKEEFNNRKEARKREKYLK</sequence>
<dbReference type="AlphaFoldDB" id="A0A2H0WRR0"/>
<dbReference type="InterPro" id="IPR000305">
    <property type="entry name" value="GIY-YIG_endonuc"/>
</dbReference>
<keyword evidence="3" id="KW-0378">Hydrolase</keyword>
<dbReference type="SUPFAM" id="SSF82771">
    <property type="entry name" value="GIY-YIG endonuclease"/>
    <property type="match status" value="1"/>
</dbReference>
<dbReference type="InterPro" id="IPR050190">
    <property type="entry name" value="UPF0213_domain"/>
</dbReference>
<comment type="caution">
    <text evidence="3">The sequence shown here is derived from an EMBL/GenBank/DDBJ whole genome shotgun (WGS) entry which is preliminary data.</text>
</comment>
<feature type="domain" description="GIY-YIG" evidence="2">
    <location>
        <begin position="1"/>
        <end position="66"/>
    </location>
</feature>
<keyword evidence="3" id="KW-0255">Endonuclease</keyword>
<dbReference type="CDD" id="cd10449">
    <property type="entry name" value="GIY-YIG_SLX1_like"/>
    <property type="match status" value="1"/>
</dbReference>
<evidence type="ECO:0000313" key="3">
    <source>
        <dbReference type="EMBL" id="PIS15362.1"/>
    </source>
</evidence>
<organism evidence="3 4">
    <name type="scientific">Candidatus Shapirobacteria bacterium CG09_land_8_20_14_0_10_38_17</name>
    <dbReference type="NCBI Taxonomy" id="1974884"/>
    <lineage>
        <taxon>Bacteria</taxon>
        <taxon>Candidatus Shapironibacteriota</taxon>
    </lineage>
</organism>
<keyword evidence="3" id="KW-0540">Nuclease</keyword>
<evidence type="ECO:0000259" key="2">
    <source>
        <dbReference type="PROSITE" id="PS50164"/>
    </source>
</evidence>
<protein>
    <submittedName>
        <fullName evidence="3">Endonuclease</fullName>
    </submittedName>
</protein>
<dbReference type="InterPro" id="IPR035901">
    <property type="entry name" value="GIY-YIG_endonuc_sf"/>
</dbReference>
<evidence type="ECO:0000256" key="1">
    <source>
        <dbReference type="ARBA" id="ARBA00007435"/>
    </source>
</evidence>
<dbReference type="EMBL" id="PEZH01000008">
    <property type="protein sequence ID" value="PIS15362.1"/>
    <property type="molecule type" value="Genomic_DNA"/>
</dbReference>
<accession>A0A2H0WRR0</accession>
<dbReference type="Gene3D" id="3.40.1440.10">
    <property type="entry name" value="GIY-YIG endonuclease"/>
    <property type="match status" value="1"/>
</dbReference>